<evidence type="ECO:0000256" key="1">
    <source>
        <dbReference type="SAM" id="MobiDB-lite"/>
    </source>
</evidence>
<sequence>MKQRRNEGGGGNGRSPTKPADKTSCIVRQDSHMRKSSDPAGGRPGGGERANRSATAAPAFPVNMEQRRNEGVGETGDPREDPPTNGIVRHDSHLRKSGDSAGD</sequence>
<organism evidence="2 3">
    <name type="scientific">Dryococelus australis</name>
    <dbReference type="NCBI Taxonomy" id="614101"/>
    <lineage>
        <taxon>Eukaryota</taxon>
        <taxon>Metazoa</taxon>
        <taxon>Ecdysozoa</taxon>
        <taxon>Arthropoda</taxon>
        <taxon>Hexapoda</taxon>
        <taxon>Insecta</taxon>
        <taxon>Pterygota</taxon>
        <taxon>Neoptera</taxon>
        <taxon>Polyneoptera</taxon>
        <taxon>Phasmatodea</taxon>
        <taxon>Verophasmatodea</taxon>
        <taxon>Anareolatae</taxon>
        <taxon>Phasmatidae</taxon>
        <taxon>Eurycanthinae</taxon>
        <taxon>Dryococelus</taxon>
    </lineage>
</organism>
<accession>A0ABQ9H640</accession>
<protein>
    <submittedName>
        <fullName evidence="2">Uncharacterized protein</fullName>
    </submittedName>
</protein>
<reference evidence="2 3" key="1">
    <citation type="submission" date="2023-02" db="EMBL/GenBank/DDBJ databases">
        <title>LHISI_Scaffold_Assembly.</title>
        <authorList>
            <person name="Stuart O.P."/>
            <person name="Cleave R."/>
            <person name="Magrath M.J.L."/>
            <person name="Mikheyev A.S."/>
        </authorList>
    </citation>
    <scope>NUCLEOTIDE SEQUENCE [LARGE SCALE GENOMIC DNA]</scope>
    <source>
        <strain evidence="2">Daus_M_001</strain>
        <tissue evidence="2">Leg muscle</tissue>
    </source>
</reference>
<name>A0ABQ9H640_9NEOP</name>
<feature type="compositionally biased region" description="Basic and acidic residues" evidence="1">
    <location>
        <begin position="65"/>
        <end position="103"/>
    </location>
</feature>
<dbReference type="Proteomes" id="UP001159363">
    <property type="component" value="Chromosome 6"/>
</dbReference>
<evidence type="ECO:0000313" key="2">
    <source>
        <dbReference type="EMBL" id="KAJ8879751.1"/>
    </source>
</evidence>
<dbReference type="EMBL" id="JARBHB010000007">
    <property type="protein sequence ID" value="KAJ8879751.1"/>
    <property type="molecule type" value="Genomic_DNA"/>
</dbReference>
<feature type="region of interest" description="Disordered" evidence="1">
    <location>
        <begin position="1"/>
        <end position="103"/>
    </location>
</feature>
<keyword evidence="3" id="KW-1185">Reference proteome</keyword>
<evidence type="ECO:0000313" key="3">
    <source>
        <dbReference type="Proteomes" id="UP001159363"/>
    </source>
</evidence>
<proteinExistence type="predicted"/>
<gene>
    <name evidence="2" type="ORF">PR048_020359</name>
</gene>
<comment type="caution">
    <text evidence="2">The sequence shown here is derived from an EMBL/GenBank/DDBJ whole genome shotgun (WGS) entry which is preliminary data.</text>
</comment>